<dbReference type="EMBL" id="MCFH01000037">
    <property type="protein sequence ID" value="ORX45997.1"/>
    <property type="molecule type" value="Genomic_DNA"/>
</dbReference>
<reference evidence="2 3" key="1">
    <citation type="submission" date="2016-08" db="EMBL/GenBank/DDBJ databases">
        <title>Genomes of anaerobic fungi encode conserved fungal cellulosomes for biomass hydrolysis.</title>
        <authorList>
            <consortium name="DOE Joint Genome Institute"/>
            <person name="Haitjema C.H."/>
            <person name="Gilmore S.P."/>
            <person name="Henske J.K."/>
            <person name="Solomon K.V."/>
            <person name="De Groot R."/>
            <person name="Kuo A."/>
            <person name="Mondo S.J."/>
            <person name="Salamov A.A."/>
            <person name="Labutti K."/>
            <person name="Zhao Z."/>
            <person name="Chiniquy J."/>
            <person name="Barry K."/>
            <person name="Brewer H.M."/>
            <person name="Purvine S.O."/>
            <person name="Wright A.T."/>
            <person name="Boxma B."/>
            <person name="Van Alen T."/>
            <person name="Hackstein J.H."/>
            <person name="Baker S.E."/>
            <person name="Grigoriev I.V."/>
            <person name="O'Malley M.A."/>
        </authorList>
    </citation>
    <scope>NUCLEOTIDE SEQUENCE [LARGE SCALE GENOMIC DNA]</scope>
    <source>
        <strain evidence="3">finn</strain>
    </source>
</reference>
<dbReference type="OrthoDB" id="2149700at2759"/>
<reference evidence="2 3" key="2">
    <citation type="submission" date="2016-08" db="EMBL/GenBank/DDBJ databases">
        <title>Pervasive Adenine N6-methylation of Active Genes in Fungi.</title>
        <authorList>
            <consortium name="DOE Joint Genome Institute"/>
            <person name="Mondo S.J."/>
            <person name="Dannebaum R.O."/>
            <person name="Kuo R.C."/>
            <person name="Labutti K."/>
            <person name="Haridas S."/>
            <person name="Kuo A."/>
            <person name="Salamov A."/>
            <person name="Ahrendt S.R."/>
            <person name="Lipzen A."/>
            <person name="Sullivan W."/>
            <person name="Andreopoulos W.B."/>
            <person name="Clum A."/>
            <person name="Lindquist E."/>
            <person name="Daum C."/>
            <person name="Ramamoorthy G.K."/>
            <person name="Gryganskyi A."/>
            <person name="Culley D."/>
            <person name="Magnuson J.K."/>
            <person name="James T.Y."/>
            <person name="O'Malley M.A."/>
            <person name="Stajich J.E."/>
            <person name="Spatafora J.W."/>
            <person name="Visel A."/>
            <person name="Grigoriev I.V."/>
        </authorList>
    </citation>
    <scope>NUCLEOTIDE SEQUENCE [LARGE SCALE GENOMIC DNA]</scope>
    <source>
        <strain evidence="3">finn</strain>
    </source>
</reference>
<evidence type="ECO:0000313" key="2">
    <source>
        <dbReference type="EMBL" id="ORX45997.1"/>
    </source>
</evidence>
<proteinExistence type="predicted"/>
<dbReference type="Proteomes" id="UP000193719">
    <property type="component" value="Unassembled WGS sequence"/>
</dbReference>
<accession>A0A1Y1V2T0</accession>
<sequence length="701" mass="84144">MEQKKIDSLLRQIQSKLSYLKKLETVSPSSFINYKTPITSPIHNDVSFSNFPIKKNIKSLENCFSNIIMQLWWKYYKISYRISMINSSNFYERRNHNLKDSSIPQFNCHGRNHILSLRELAAFKLADSISNQIEKSSQMRLEEENDDFNNNDKNQDIFSLIPYYIPYYLNNLIFFEHIVNICISKINIPKVLKSLIEICIEYRAYHQGYKLLQKHFILKPYKELKNYKWAFSVAKRVFRKHEFLRFIIDKLKIQHVYNPSFIDVLSFIKIRNKNIEFYFIEKAIKVMIDFIHQYANKNQSNIVFSNNPVLFFKNKYHNQNDLISYLSSNYTANINLESEKNINYFYSLYYYYIKRYVELSTSKEYHAVSSPLDILPEKMNSNILNKHKYLSSALIILHLFNYNKKHYKYQHPEIYFPLLSKKYKKELNLYDNYQWKKCAQYCQKLDFIFLDEQFRFSNNIRKFQNLIQIMERVKLYQEAFAYVNWMYDTLNIKSSSNYSSDGFKYSRRRRRIVNYNEYYSDEESNDEKQLPSTPKHKLIQPPQYTSPVTPNKIKKKYLPTLYQEAETLANIINEYSADTIWQYETSIESWVKKRKSESKKININNNCNNNKYNNNNKHNNKSNTIIINENGYEEESIINSNNAVDDVITVYSKRKLIKKVNSTKKVKLIKYQKEPTISPSDDYFKITEALPFNDEVDDFLL</sequence>
<evidence type="ECO:0000313" key="3">
    <source>
        <dbReference type="Proteomes" id="UP000193719"/>
    </source>
</evidence>
<protein>
    <submittedName>
        <fullName evidence="2">Uncharacterized protein</fullName>
    </submittedName>
</protein>
<comment type="caution">
    <text evidence="2">The sequence shown here is derived from an EMBL/GenBank/DDBJ whole genome shotgun (WGS) entry which is preliminary data.</text>
</comment>
<dbReference type="AlphaFoldDB" id="A0A1Y1V2T0"/>
<evidence type="ECO:0000256" key="1">
    <source>
        <dbReference type="SAM" id="MobiDB-lite"/>
    </source>
</evidence>
<feature type="region of interest" description="Disordered" evidence="1">
    <location>
        <begin position="520"/>
        <end position="545"/>
    </location>
</feature>
<organism evidence="2 3">
    <name type="scientific">Piromyces finnis</name>
    <dbReference type="NCBI Taxonomy" id="1754191"/>
    <lineage>
        <taxon>Eukaryota</taxon>
        <taxon>Fungi</taxon>
        <taxon>Fungi incertae sedis</taxon>
        <taxon>Chytridiomycota</taxon>
        <taxon>Chytridiomycota incertae sedis</taxon>
        <taxon>Neocallimastigomycetes</taxon>
        <taxon>Neocallimastigales</taxon>
        <taxon>Neocallimastigaceae</taxon>
        <taxon>Piromyces</taxon>
    </lineage>
</organism>
<gene>
    <name evidence="2" type="ORF">BCR36DRAFT_414302</name>
</gene>
<name>A0A1Y1V2T0_9FUNG</name>
<keyword evidence="3" id="KW-1185">Reference proteome</keyword>